<dbReference type="Pfam" id="PF01476">
    <property type="entry name" value="LysM"/>
    <property type="match status" value="1"/>
</dbReference>
<evidence type="ECO:0000259" key="2">
    <source>
        <dbReference type="PROSITE" id="PS51782"/>
    </source>
</evidence>
<feature type="region of interest" description="Disordered" evidence="1">
    <location>
        <begin position="57"/>
        <end position="93"/>
    </location>
</feature>
<dbReference type="SUPFAM" id="SSF54106">
    <property type="entry name" value="LysM domain"/>
    <property type="match status" value="1"/>
</dbReference>
<sequence>MGRQGSAPDAWRVLRWARLLLCGLLTASCLGLSEPEATPTPSATPTPTSPVMLEIVTPTPGPAVNPGATPTAVPEGNSTPEGSQPSGETPTSYVVQPGDTLFGIAAKFNVDVQALIDANNISDPNTLQAGQVLVIPTPQGQGQ</sequence>
<organism evidence="3">
    <name type="scientific">Thermorudis peleae</name>
    <dbReference type="NCBI Taxonomy" id="1382356"/>
    <lineage>
        <taxon>Bacteria</taxon>
        <taxon>Pseudomonadati</taxon>
        <taxon>Thermomicrobiota</taxon>
        <taxon>Thermomicrobia</taxon>
        <taxon>Thermomicrobia incertae sedis</taxon>
        <taxon>Thermorudis</taxon>
    </lineage>
</organism>
<comment type="caution">
    <text evidence="3">The sequence shown here is derived from an EMBL/GenBank/DDBJ whole genome shotgun (WGS) entry which is preliminary data.</text>
</comment>
<dbReference type="Gene3D" id="3.10.350.10">
    <property type="entry name" value="LysM domain"/>
    <property type="match status" value="1"/>
</dbReference>
<accession>A0A831T9J0</accession>
<dbReference type="PROSITE" id="PS51257">
    <property type="entry name" value="PROKAR_LIPOPROTEIN"/>
    <property type="match status" value="1"/>
</dbReference>
<dbReference type="PANTHER" id="PTHR33734">
    <property type="entry name" value="LYSM DOMAIN-CONTAINING GPI-ANCHORED PROTEIN 2"/>
    <property type="match status" value="1"/>
</dbReference>
<dbReference type="SMART" id="SM00257">
    <property type="entry name" value="LysM"/>
    <property type="match status" value="1"/>
</dbReference>
<feature type="domain" description="LysM" evidence="2">
    <location>
        <begin position="91"/>
        <end position="135"/>
    </location>
</feature>
<evidence type="ECO:0000256" key="1">
    <source>
        <dbReference type="SAM" id="MobiDB-lite"/>
    </source>
</evidence>
<dbReference type="InterPro" id="IPR036779">
    <property type="entry name" value="LysM_dom_sf"/>
</dbReference>
<evidence type="ECO:0000313" key="3">
    <source>
        <dbReference type="EMBL" id="HEG91852.1"/>
    </source>
</evidence>
<feature type="compositionally biased region" description="Polar residues" evidence="1">
    <location>
        <begin position="76"/>
        <end position="93"/>
    </location>
</feature>
<reference evidence="3" key="1">
    <citation type="journal article" date="2020" name="mSystems">
        <title>Genome- and Community-Level Interaction Insights into Carbon Utilization and Element Cycling Functions of Hydrothermarchaeota in Hydrothermal Sediment.</title>
        <authorList>
            <person name="Zhou Z."/>
            <person name="Liu Y."/>
            <person name="Xu W."/>
            <person name="Pan J."/>
            <person name="Luo Z.H."/>
            <person name="Li M."/>
        </authorList>
    </citation>
    <scope>NUCLEOTIDE SEQUENCE [LARGE SCALE GENOMIC DNA]</scope>
    <source>
        <strain evidence="3">SpSt-210</strain>
    </source>
</reference>
<protein>
    <submittedName>
        <fullName evidence="3">LysM domain-containing protein</fullName>
    </submittedName>
</protein>
<dbReference type="PANTHER" id="PTHR33734:SF22">
    <property type="entry name" value="MEMBRANE-BOUND LYTIC MUREIN TRANSGLYCOSYLASE D"/>
    <property type="match status" value="1"/>
</dbReference>
<dbReference type="PROSITE" id="PS51782">
    <property type="entry name" value="LYSM"/>
    <property type="match status" value="1"/>
</dbReference>
<gene>
    <name evidence="3" type="ORF">ENP34_10500</name>
</gene>
<name>A0A831T9J0_9BACT</name>
<proteinExistence type="predicted"/>
<dbReference type="EMBL" id="DSIY01000247">
    <property type="protein sequence ID" value="HEG91852.1"/>
    <property type="molecule type" value="Genomic_DNA"/>
</dbReference>
<dbReference type="InterPro" id="IPR018392">
    <property type="entry name" value="LysM"/>
</dbReference>
<dbReference type="CDD" id="cd00118">
    <property type="entry name" value="LysM"/>
    <property type="match status" value="1"/>
</dbReference>
<dbReference type="AlphaFoldDB" id="A0A831T9J0"/>